<comment type="caution">
    <text evidence="1">The sequence shown here is derived from an EMBL/GenBank/DDBJ whole genome shotgun (WGS) entry which is preliminary data.</text>
</comment>
<dbReference type="EMBL" id="MU167350">
    <property type="protein sequence ID" value="KAG0142390.1"/>
    <property type="molecule type" value="Genomic_DNA"/>
</dbReference>
<gene>
    <name evidence="1" type="ORF">CROQUDRAFT_135618</name>
</gene>
<evidence type="ECO:0000313" key="2">
    <source>
        <dbReference type="Proteomes" id="UP000886653"/>
    </source>
</evidence>
<dbReference type="AlphaFoldDB" id="A0A9P6T8A6"/>
<accession>A0A9P6T8A6</accession>
<keyword evidence="2" id="KW-1185">Reference proteome</keyword>
<evidence type="ECO:0000313" key="1">
    <source>
        <dbReference type="EMBL" id="KAG0142390.1"/>
    </source>
</evidence>
<reference evidence="1" key="1">
    <citation type="submission" date="2013-11" db="EMBL/GenBank/DDBJ databases">
        <title>Genome sequence of the fusiform rust pathogen reveals effectors for host alternation and coevolution with pine.</title>
        <authorList>
            <consortium name="DOE Joint Genome Institute"/>
            <person name="Smith K."/>
            <person name="Pendleton A."/>
            <person name="Kubisiak T."/>
            <person name="Anderson C."/>
            <person name="Salamov A."/>
            <person name="Aerts A."/>
            <person name="Riley R."/>
            <person name="Clum A."/>
            <person name="Lindquist E."/>
            <person name="Ence D."/>
            <person name="Campbell M."/>
            <person name="Kronenberg Z."/>
            <person name="Feau N."/>
            <person name="Dhillon B."/>
            <person name="Hamelin R."/>
            <person name="Burleigh J."/>
            <person name="Smith J."/>
            <person name="Yandell M."/>
            <person name="Nelson C."/>
            <person name="Grigoriev I."/>
            <person name="Davis J."/>
        </authorList>
    </citation>
    <scope>NUCLEOTIDE SEQUENCE</scope>
    <source>
        <strain evidence="1">G11</strain>
    </source>
</reference>
<sequence length="458" mass="52598">MFLAMLSQASSSAIALMTTIFGLALVSYAKLTFSIEAAMSDMLTDAHLFEKEDFPHRHHTLVLWLFATFGHSKYLAMQSSWVPCKIFPAIHMKSKGYLVASAKEGSESYLSGEKLVDREAVFDPSEAKEKIRKITLMVMSPLDRTSTPESIYHTKHEAISAIANYLKYFKHDESVLEEGFKALCQIASLDPSASKHVQMDVYGLLQSHSGQKIYYKIVNIKQFLDESKCFMPDKVSQFWNNFTNNRNEEELVDEMEKIFEHRMDSYPQEFNIADPWKFSIGVFFAMIQGTRNERCRKTVTTSQQPVLIEFNSLLKLLKGAMKESNMWGKEFELAIQVLFHHGISIIEDDPIYHQHNYEYKYILEIFERFSAPEVVLEKHTFAFVASETLKLHSKEKGLDSSKILVASYLNSLTPYLEEFKMHIDIDKSFQQSGKGLLSRGGPSISECHLLHKYHLNDI</sequence>
<organism evidence="1 2">
    <name type="scientific">Cronartium quercuum f. sp. fusiforme G11</name>
    <dbReference type="NCBI Taxonomy" id="708437"/>
    <lineage>
        <taxon>Eukaryota</taxon>
        <taxon>Fungi</taxon>
        <taxon>Dikarya</taxon>
        <taxon>Basidiomycota</taxon>
        <taxon>Pucciniomycotina</taxon>
        <taxon>Pucciniomycetes</taxon>
        <taxon>Pucciniales</taxon>
        <taxon>Coleosporiaceae</taxon>
        <taxon>Cronartium</taxon>
    </lineage>
</organism>
<protein>
    <submittedName>
        <fullName evidence="1">Uncharacterized protein</fullName>
    </submittedName>
</protein>
<dbReference type="Proteomes" id="UP000886653">
    <property type="component" value="Unassembled WGS sequence"/>
</dbReference>
<name>A0A9P6T8A6_9BASI</name>
<proteinExistence type="predicted"/>